<protein>
    <recommendedName>
        <fullName evidence="2">Sensor histidine kinase NatK-like C-terminal domain-containing protein</fullName>
    </recommendedName>
</protein>
<dbReference type="PANTHER" id="PTHR40448">
    <property type="entry name" value="TWO-COMPONENT SENSOR HISTIDINE KINASE"/>
    <property type="match status" value="1"/>
</dbReference>
<dbReference type="EMBL" id="CZBV01000007">
    <property type="protein sequence ID" value="CUQ88860.1"/>
    <property type="molecule type" value="Genomic_DNA"/>
</dbReference>
<sequence length="429" mass="49605">MEIIISYAFAHIIEAIILWMSMSQMYEHRYKQWVTGFVIMAGHAVMFVVFLTGNIYFVTVVNLLTYILLIYILYNVNKRAAVFWGVIYIAIMALSEQMIFYVLQFIMRIKYVELKNTMIIVMVLCLCKILYFILIQIMVMMKNKSSVSDNGDLSMLLLMVTLIASLTVFITYYIIGVESNVNTRETVWAVASSIILVSSDILVLWVSIRINERKAENERIKIQLEQEKADARYYKLENEKNESLEILRHDMNNHLNTMLGMETNSDLKDYITSIMEQYNIKKRTTFSNNNVLNGLISEYSSKCYTENIEFVVDIRPGTIDDIVATDIVALFGNILSNAYEAAKQCEEINEKYIELVVKRKHETTFIKCVNSCAVPPKIIGGNFISIKKDSDRKHGYGMKSIDKIVNKYHGSHIEQFDENEFTISIMLMI</sequence>
<evidence type="ECO:0000259" key="2">
    <source>
        <dbReference type="Pfam" id="PF14501"/>
    </source>
</evidence>
<evidence type="ECO:0000313" key="3">
    <source>
        <dbReference type="EMBL" id="CUQ88860.1"/>
    </source>
</evidence>
<feature type="transmembrane region" description="Helical" evidence="1">
    <location>
        <begin position="33"/>
        <end position="50"/>
    </location>
</feature>
<dbReference type="SUPFAM" id="SSF55874">
    <property type="entry name" value="ATPase domain of HSP90 chaperone/DNA topoisomerase II/histidine kinase"/>
    <property type="match status" value="1"/>
</dbReference>
<dbReference type="Proteomes" id="UP000095780">
    <property type="component" value="Unassembled WGS sequence"/>
</dbReference>
<dbReference type="Gene3D" id="3.30.565.10">
    <property type="entry name" value="Histidine kinase-like ATPase, C-terminal domain"/>
    <property type="match status" value="1"/>
</dbReference>
<dbReference type="Pfam" id="PF14501">
    <property type="entry name" value="HATPase_c_5"/>
    <property type="match status" value="1"/>
</dbReference>
<feature type="transmembrane region" description="Helical" evidence="1">
    <location>
        <begin position="6"/>
        <end position="26"/>
    </location>
</feature>
<dbReference type="AlphaFoldDB" id="A0A175A098"/>
<evidence type="ECO:0000256" key="1">
    <source>
        <dbReference type="SAM" id="Phobius"/>
    </source>
</evidence>
<feature type="domain" description="Sensor histidine kinase NatK-like C-terminal" evidence="2">
    <location>
        <begin position="325"/>
        <end position="427"/>
    </location>
</feature>
<dbReference type="CDD" id="cd16935">
    <property type="entry name" value="HATPase_AgrC-ComD-like"/>
    <property type="match status" value="1"/>
</dbReference>
<evidence type="ECO:0000313" key="4">
    <source>
        <dbReference type="Proteomes" id="UP000095780"/>
    </source>
</evidence>
<organism evidence="3 4">
    <name type="scientific">Lachnospira eligens</name>
    <dbReference type="NCBI Taxonomy" id="39485"/>
    <lineage>
        <taxon>Bacteria</taxon>
        <taxon>Bacillati</taxon>
        <taxon>Bacillota</taxon>
        <taxon>Clostridia</taxon>
        <taxon>Lachnospirales</taxon>
        <taxon>Lachnospiraceae</taxon>
        <taxon>Lachnospira</taxon>
    </lineage>
</organism>
<keyword evidence="1" id="KW-0472">Membrane</keyword>
<keyword evidence="1" id="KW-0812">Transmembrane</keyword>
<feature type="transmembrane region" description="Helical" evidence="1">
    <location>
        <begin position="153"/>
        <end position="175"/>
    </location>
</feature>
<keyword evidence="1" id="KW-1133">Transmembrane helix</keyword>
<name>A0A175A098_9FIRM</name>
<feature type="transmembrane region" description="Helical" evidence="1">
    <location>
        <begin position="81"/>
        <end position="106"/>
    </location>
</feature>
<dbReference type="RefSeq" id="WP_055287832.1">
    <property type="nucleotide sequence ID" value="NZ_CABIXW010000007.1"/>
</dbReference>
<feature type="transmembrane region" description="Helical" evidence="1">
    <location>
        <begin position="187"/>
        <end position="208"/>
    </location>
</feature>
<gene>
    <name evidence="3" type="ORF">ERS852492_02340</name>
</gene>
<feature type="transmembrane region" description="Helical" evidence="1">
    <location>
        <begin position="118"/>
        <end position="141"/>
    </location>
</feature>
<accession>A0A175A098</accession>
<dbReference type="GO" id="GO:0042802">
    <property type="term" value="F:identical protein binding"/>
    <property type="evidence" value="ECO:0007669"/>
    <property type="project" value="TreeGrafter"/>
</dbReference>
<proteinExistence type="predicted"/>
<dbReference type="InterPro" id="IPR036890">
    <property type="entry name" value="HATPase_C_sf"/>
</dbReference>
<dbReference type="InterPro" id="IPR032834">
    <property type="entry name" value="NatK-like_C"/>
</dbReference>
<dbReference type="PANTHER" id="PTHR40448:SF1">
    <property type="entry name" value="TWO-COMPONENT SENSOR HISTIDINE KINASE"/>
    <property type="match status" value="1"/>
</dbReference>
<feature type="transmembrane region" description="Helical" evidence="1">
    <location>
        <begin position="56"/>
        <end position="74"/>
    </location>
</feature>
<reference evidence="3 4" key="1">
    <citation type="submission" date="2015-09" db="EMBL/GenBank/DDBJ databases">
        <authorList>
            <consortium name="Pathogen Informatics"/>
        </authorList>
    </citation>
    <scope>NUCLEOTIDE SEQUENCE [LARGE SCALE GENOMIC DNA]</scope>
    <source>
        <strain evidence="3 4">2789STDY5834878</strain>
    </source>
</reference>